<feature type="transmembrane region" description="Helical" evidence="5">
    <location>
        <begin position="382"/>
        <end position="400"/>
    </location>
</feature>
<evidence type="ECO:0000256" key="4">
    <source>
        <dbReference type="ARBA" id="ARBA00023136"/>
    </source>
</evidence>
<dbReference type="InterPro" id="IPR036259">
    <property type="entry name" value="MFS_trans_sf"/>
</dbReference>
<accession>A0ABD0LV85</accession>
<evidence type="ECO:0000256" key="1">
    <source>
        <dbReference type="ARBA" id="ARBA00004141"/>
    </source>
</evidence>
<dbReference type="SUPFAM" id="SSF103473">
    <property type="entry name" value="MFS general substrate transporter"/>
    <property type="match status" value="1"/>
</dbReference>
<protein>
    <recommendedName>
        <fullName evidence="6">Major facilitator superfamily (MFS) profile domain-containing protein</fullName>
    </recommendedName>
</protein>
<feature type="transmembrane region" description="Helical" evidence="5">
    <location>
        <begin position="45"/>
        <end position="73"/>
    </location>
</feature>
<feature type="transmembrane region" description="Helical" evidence="5">
    <location>
        <begin position="327"/>
        <end position="347"/>
    </location>
</feature>
<feature type="domain" description="Major facilitator superfamily (MFS) profile" evidence="6">
    <location>
        <begin position="50"/>
        <end position="471"/>
    </location>
</feature>
<feature type="transmembrane region" description="Helical" evidence="5">
    <location>
        <begin position="179"/>
        <end position="200"/>
    </location>
</feature>
<sequence length="490" mass="54159">MSGKQHTSPEENVKLVHVGKLQDNKTSANNANSPEVEIQTYKRRWLMLLIFSLFSLGSAYQWIHLNIIANVMLRYYNASLPEDSFQRKTAVDWLSMIYFLSYVVAFLPVLWVLDSKGLRVNNLLGTGLNLVGTWLKVAAVNSDLFPLLLVAQTLCGLAEVFVLPVPPRLAAVWFGPRQVSTACSFGVLANEFGVAVGFLLPPVLVPDSPSLDTVESNLRYMMIGAAVYSTVVFITMIFVFRAKPPKPPSRAQYLIESREREWTDQSKVTFLRSLALYRNSLSRLLKNFNFLLLMISYGLNTGSFYAISTLLNAMVLSYHPGEQADAGRIGLTIVLAGVVASLVAGFWLDKTRAFKSTSVGIYALTFLGMVAFTFTLDQPLWVIYLTAGALGFFMTGYLPVGYQFAAEITYPEPEGSSSGLLTASAMVFGMVMTLGMRAMMNQVSIMAANIFVSATLLVGMCMTAAVRPRYFRQEAENSVRMRHAGFNGLN</sequence>
<evidence type="ECO:0000256" key="3">
    <source>
        <dbReference type="ARBA" id="ARBA00022989"/>
    </source>
</evidence>
<evidence type="ECO:0000259" key="6">
    <source>
        <dbReference type="PROSITE" id="PS50850"/>
    </source>
</evidence>
<dbReference type="InterPro" id="IPR049680">
    <property type="entry name" value="FLVCR1-2_SLC49-like"/>
</dbReference>
<reference evidence="7 8" key="1">
    <citation type="journal article" date="2023" name="Sci. Data">
        <title>Genome assembly of the Korean intertidal mud-creeper Batillaria attramentaria.</title>
        <authorList>
            <person name="Patra A.K."/>
            <person name="Ho P.T."/>
            <person name="Jun S."/>
            <person name="Lee S.J."/>
            <person name="Kim Y."/>
            <person name="Won Y.J."/>
        </authorList>
    </citation>
    <scope>NUCLEOTIDE SEQUENCE [LARGE SCALE GENOMIC DNA]</scope>
    <source>
        <strain evidence="7">Wonlab-2016</strain>
    </source>
</reference>
<dbReference type="PANTHER" id="PTHR10924">
    <property type="entry name" value="MAJOR FACILITATOR SUPERFAMILY PROTEIN-RELATED"/>
    <property type="match status" value="1"/>
</dbReference>
<comment type="caution">
    <text evidence="7">The sequence shown here is derived from an EMBL/GenBank/DDBJ whole genome shotgun (WGS) entry which is preliminary data.</text>
</comment>
<dbReference type="GO" id="GO:0016020">
    <property type="term" value="C:membrane"/>
    <property type="evidence" value="ECO:0007669"/>
    <property type="project" value="UniProtKB-SubCell"/>
</dbReference>
<dbReference type="Gene3D" id="1.20.1250.20">
    <property type="entry name" value="MFS general substrate transporter like domains"/>
    <property type="match status" value="1"/>
</dbReference>
<dbReference type="EMBL" id="JACVVK020000022">
    <property type="protein sequence ID" value="KAK7503011.1"/>
    <property type="molecule type" value="Genomic_DNA"/>
</dbReference>
<comment type="subcellular location">
    <subcellularLocation>
        <location evidence="1">Membrane</location>
        <topology evidence="1">Multi-pass membrane protein</topology>
    </subcellularLocation>
</comment>
<evidence type="ECO:0000256" key="5">
    <source>
        <dbReference type="SAM" id="Phobius"/>
    </source>
</evidence>
<dbReference type="PANTHER" id="PTHR10924:SF4">
    <property type="entry name" value="GH15861P"/>
    <property type="match status" value="1"/>
</dbReference>
<dbReference type="InterPro" id="IPR020846">
    <property type="entry name" value="MFS_dom"/>
</dbReference>
<feature type="transmembrane region" description="Helical" evidence="5">
    <location>
        <begin position="220"/>
        <end position="240"/>
    </location>
</feature>
<keyword evidence="4 5" id="KW-0472">Membrane</keyword>
<gene>
    <name evidence="7" type="ORF">BaRGS_00005637</name>
</gene>
<dbReference type="Proteomes" id="UP001519460">
    <property type="component" value="Unassembled WGS sequence"/>
</dbReference>
<feature type="transmembrane region" description="Helical" evidence="5">
    <location>
        <begin position="420"/>
        <end position="439"/>
    </location>
</feature>
<feature type="transmembrane region" description="Helical" evidence="5">
    <location>
        <begin position="359"/>
        <end position="376"/>
    </location>
</feature>
<proteinExistence type="predicted"/>
<evidence type="ECO:0000256" key="2">
    <source>
        <dbReference type="ARBA" id="ARBA00022692"/>
    </source>
</evidence>
<dbReference type="PROSITE" id="PS50850">
    <property type="entry name" value="MFS"/>
    <property type="match status" value="1"/>
</dbReference>
<feature type="transmembrane region" description="Helical" evidence="5">
    <location>
        <begin position="93"/>
        <end position="113"/>
    </location>
</feature>
<keyword evidence="8" id="KW-1185">Reference proteome</keyword>
<dbReference type="CDD" id="cd17398">
    <property type="entry name" value="MFS_FLVCR_like"/>
    <property type="match status" value="1"/>
</dbReference>
<keyword evidence="2 5" id="KW-0812">Transmembrane</keyword>
<dbReference type="InterPro" id="IPR011701">
    <property type="entry name" value="MFS"/>
</dbReference>
<evidence type="ECO:0000313" key="8">
    <source>
        <dbReference type="Proteomes" id="UP001519460"/>
    </source>
</evidence>
<name>A0ABD0LV85_9CAEN</name>
<keyword evidence="3 5" id="KW-1133">Transmembrane helix</keyword>
<dbReference type="AlphaFoldDB" id="A0ABD0LV85"/>
<feature type="transmembrane region" description="Helical" evidence="5">
    <location>
        <begin position="445"/>
        <end position="466"/>
    </location>
</feature>
<evidence type="ECO:0000313" key="7">
    <source>
        <dbReference type="EMBL" id="KAK7503011.1"/>
    </source>
</evidence>
<feature type="transmembrane region" description="Helical" evidence="5">
    <location>
        <begin position="288"/>
        <end position="307"/>
    </location>
</feature>
<dbReference type="Pfam" id="PF07690">
    <property type="entry name" value="MFS_1"/>
    <property type="match status" value="1"/>
</dbReference>
<organism evidence="7 8">
    <name type="scientific">Batillaria attramentaria</name>
    <dbReference type="NCBI Taxonomy" id="370345"/>
    <lineage>
        <taxon>Eukaryota</taxon>
        <taxon>Metazoa</taxon>
        <taxon>Spiralia</taxon>
        <taxon>Lophotrochozoa</taxon>
        <taxon>Mollusca</taxon>
        <taxon>Gastropoda</taxon>
        <taxon>Caenogastropoda</taxon>
        <taxon>Sorbeoconcha</taxon>
        <taxon>Cerithioidea</taxon>
        <taxon>Batillariidae</taxon>
        <taxon>Batillaria</taxon>
    </lineage>
</organism>